<gene>
    <name evidence="6" type="ORF">ACFOW6_11290</name>
</gene>
<dbReference type="PROSITE" id="PS51296">
    <property type="entry name" value="RIESKE"/>
    <property type="match status" value="1"/>
</dbReference>
<evidence type="ECO:0000256" key="4">
    <source>
        <dbReference type="ARBA" id="ARBA00023014"/>
    </source>
</evidence>
<dbReference type="CDD" id="cd03467">
    <property type="entry name" value="Rieske"/>
    <property type="match status" value="1"/>
</dbReference>
<keyword evidence="1" id="KW-0001">2Fe-2S</keyword>
<evidence type="ECO:0000256" key="3">
    <source>
        <dbReference type="ARBA" id="ARBA00023004"/>
    </source>
</evidence>
<keyword evidence="3" id="KW-0408">Iron</keyword>
<evidence type="ECO:0000313" key="6">
    <source>
        <dbReference type="EMBL" id="MFC4352127.1"/>
    </source>
</evidence>
<dbReference type="SUPFAM" id="SSF50022">
    <property type="entry name" value="ISP domain"/>
    <property type="match status" value="1"/>
</dbReference>
<dbReference type="PANTHER" id="PTHR40261">
    <property type="match status" value="1"/>
</dbReference>
<reference evidence="7" key="1">
    <citation type="journal article" date="2019" name="Int. J. Syst. Evol. Microbiol.">
        <title>The Global Catalogue of Microorganisms (GCM) 10K type strain sequencing project: providing services to taxonomists for standard genome sequencing and annotation.</title>
        <authorList>
            <consortium name="The Broad Institute Genomics Platform"/>
            <consortium name="The Broad Institute Genome Sequencing Center for Infectious Disease"/>
            <person name="Wu L."/>
            <person name="Ma J."/>
        </authorList>
    </citation>
    <scope>NUCLEOTIDE SEQUENCE [LARGE SCALE GENOMIC DNA]</scope>
    <source>
        <strain evidence="7">CECT 8472</strain>
    </source>
</reference>
<sequence length="120" mass="12964">MSTSPAPQFLCQLDDIPDGGARGFALSQSERSLDIIVVRQGRTLAGYINSCPHLGTPLEIFPDRFLTRDGRHLLCHTHGALFTLDAGDCIAGPCKGDRLPPVPLELRDDGQVLAWPPSDS</sequence>
<evidence type="ECO:0000313" key="7">
    <source>
        <dbReference type="Proteomes" id="UP001595799"/>
    </source>
</evidence>
<keyword evidence="7" id="KW-1185">Reference proteome</keyword>
<name>A0ABV8ULJ4_9PROT</name>
<dbReference type="InterPro" id="IPR036922">
    <property type="entry name" value="Rieske_2Fe-2S_sf"/>
</dbReference>
<dbReference type="Pfam" id="PF00355">
    <property type="entry name" value="Rieske"/>
    <property type="match status" value="1"/>
</dbReference>
<dbReference type="Proteomes" id="UP001595799">
    <property type="component" value="Unassembled WGS sequence"/>
</dbReference>
<accession>A0ABV8ULJ4</accession>
<keyword evidence="2" id="KW-0479">Metal-binding</keyword>
<keyword evidence="4" id="KW-0411">Iron-sulfur</keyword>
<comment type="caution">
    <text evidence="6">The sequence shown here is derived from an EMBL/GenBank/DDBJ whole genome shotgun (WGS) entry which is preliminary data.</text>
</comment>
<dbReference type="RefSeq" id="WP_382422477.1">
    <property type="nucleotide sequence ID" value="NZ_JBHSCW010000006.1"/>
</dbReference>
<dbReference type="EMBL" id="JBHSCW010000006">
    <property type="protein sequence ID" value="MFC4352127.1"/>
    <property type="molecule type" value="Genomic_DNA"/>
</dbReference>
<evidence type="ECO:0000256" key="2">
    <source>
        <dbReference type="ARBA" id="ARBA00022723"/>
    </source>
</evidence>
<dbReference type="InterPro" id="IPR017941">
    <property type="entry name" value="Rieske_2Fe-2S"/>
</dbReference>
<evidence type="ECO:0000259" key="5">
    <source>
        <dbReference type="PROSITE" id="PS51296"/>
    </source>
</evidence>
<protein>
    <submittedName>
        <fullName evidence="6">Rieske (2Fe-2S) protein</fullName>
    </submittedName>
</protein>
<evidence type="ECO:0000256" key="1">
    <source>
        <dbReference type="ARBA" id="ARBA00022714"/>
    </source>
</evidence>
<dbReference type="Gene3D" id="2.102.10.10">
    <property type="entry name" value="Rieske [2Fe-2S] iron-sulphur domain"/>
    <property type="match status" value="1"/>
</dbReference>
<organism evidence="6 7">
    <name type="scientific">Fodinicurvata halophila</name>
    <dbReference type="NCBI Taxonomy" id="1419723"/>
    <lineage>
        <taxon>Bacteria</taxon>
        <taxon>Pseudomonadati</taxon>
        <taxon>Pseudomonadota</taxon>
        <taxon>Alphaproteobacteria</taxon>
        <taxon>Rhodospirillales</taxon>
        <taxon>Rhodovibrionaceae</taxon>
        <taxon>Fodinicurvata</taxon>
    </lineage>
</organism>
<proteinExistence type="predicted"/>
<dbReference type="PANTHER" id="PTHR40261:SF1">
    <property type="entry name" value="RIESKE DOMAIN-CONTAINING PROTEIN"/>
    <property type="match status" value="1"/>
</dbReference>
<feature type="domain" description="Rieske" evidence="5">
    <location>
        <begin position="8"/>
        <end position="113"/>
    </location>
</feature>